<evidence type="ECO:0000313" key="11">
    <source>
        <dbReference type="EMBL" id="MEW9500294.1"/>
    </source>
</evidence>
<evidence type="ECO:0000256" key="2">
    <source>
        <dbReference type="ARBA" id="ARBA00022490"/>
    </source>
</evidence>
<evidence type="ECO:0000259" key="10">
    <source>
        <dbReference type="PROSITE" id="PS50110"/>
    </source>
</evidence>
<keyword evidence="6" id="KW-0238">DNA-binding</keyword>
<dbReference type="InterPro" id="IPR020449">
    <property type="entry name" value="Tscrpt_reg_AraC-type_HTH"/>
</dbReference>
<evidence type="ECO:0000256" key="7">
    <source>
        <dbReference type="ARBA" id="ARBA00023163"/>
    </source>
</evidence>
<feature type="domain" description="Response regulatory" evidence="10">
    <location>
        <begin position="2"/>
        <end position="119"/>
    </location>
</feature>
<dbReference type="EMBL" id="JBFMIA010000001">
    <property type="protein sequence ID" value="MEW9500294.1"/>
    <property type="molecule type" value="Genomic_DNA"/>
</dbReference>
<dbReference type="Gene3D" id="3.40.50.2300">
    <property type="match status" value="1"/>
</dbReference>
<keyword evidence="12" id="KW-1185">Reference proteome</keyword>
<evidence type="ECO:0000259" key="9">
    <source>
        <dbReference type="PROSITE" id="PS01124"/>
    </source>
</evidence>
<dbReference type="InterPro" id="IPR009057">
    <property type="entry name" value="Homeodomain-like_sf"/>
</dbReference>
<keyword evidence="7" id="KW-0804">Transcription</keyword>
<evidence type="ECO:0000313" key="12">
    <source>
        <dbReference type="Proteomes" id="UP001556040"/>
    </source>
</evidence>
<keyword evidence="3 8" id="KW-0597">Phosphoprotein</keyword>
<dbReference type="PRINTS" id="PR00032">
    <property type="entry name" value="HTHARAC"/>
</dbReference>
<keyword evidence="4" id="KW-0902">Two-component regulatory system</keyword>
<comment type="caution">
    <text evidence="11">The sequence shown here is derived from an EMBL/GenBank/DDBJ whole genome shotgun (WGS) entry which is preliminary data.</text>
</comment>
<protein>
    <submittedName>
        <fullName evidence="11">Response regulator</fullName>
    </submittedName>
</protein>
<dbReference type="CDD" id="cd17536">
    <property type="entry name" value="REC_YesN-like"/>
    <property type="match status" value="1"/>
</dbReference>
<evidence type="ECO:0000256" key="6">
    <source>
        <dbReference type="ARBA" id="ARBA00023125"/>
    </source>
</evidence>
<dbReference type="PANTHER" id="PTHR42713:SF3">
    <property type="entry name" value="TRANSCRIPTIONAL REGULATORY PROTEIN HPTR"/>
    <property type="match status" value="1"/>
</dbReference>
<dbReference type="RefSeq" id="WP_367777574.1">
    <property type="nucleotide sequence ID" value="NZ_JBFMIA010000001.1"/>
</dbReference>
<feature type="modified residue" description="4-aspartylphosphate" evidence="8">
    <location>
        <position position="54"/>
    </location>
</feature>
<dbReference type="SUPFAM" id="SSF52172">
    <property type="entry name" value="CheY-like"/>
    <property type="match status" value="1"/>
</dbReference>
<dbReference type="PROSITE" id="PS01124">
    <property type="entry name" value="HTH_ARAC_FAMILY_2"/>
    <property type="match status" value="1"/>
</dbReference>
<accession>A0ABV3PYX4</accession>
<dbReference type="SMART" id="SM00342">
    <property type="entry name" value="HTH_ARAC"/>
    <property type="match status" value="1"/>
</dbReference>
<dbReference type="InterPro" id="IPR051552">
    <property type="entry name" value="HptR"/>
</dbReference>
<dbReference type="PANTHER" id="PTHR42713">
    <property type="entry name" value="HISTIDINE KINASE-RELATED"/>
    <property type="match status" value="1"/>
</dbReference>
<comment type="subcellular location">
    <subcellularLocation>
        <location evidence="1">Cytoplasm</location>
    </subcellularLocation>
</comment>
<evidence type="ECO:0000256" key="5">
    <source>
        <dbReference type="ARBA" id="ARBA00023015"/>
    </source>
</evidence>
<dbReference type="Gene3D" id="1.10.10.60">
    <property type="entry name" value="Homeodomain-like"/>
    <property type="match status" value="2"/>
</dbReference>
<name>A0ABV3PYX4_9BACL</name>
<dbReference type="InterPro" id="IPR018060">
    <property type="entry name" value="HTH_AraC"/>
</dbReference>
<dbReference type="InterPro" id="IPR001789">
    <property type="entry name" value="Sig_transdc_resp-reg_receiver"/>
</dbReference>
<gene>
    <name evidence="11" type="ORF">AB1471_00595</name>
</gene>
<dbReference type="SUPFAM" id="SSF46689">
    <property type="entry name" value="Homeodomain-like"/>
    <property type="match status" value="2"/>
</dbReference>
<evidence type="ECO:0000256" key="4">
    <source>
        <dbReference type="ARBA" id="ARBA00023012"/>
    </source>
</evidence>
<evidence type="ECO:0000256" key="3">
    <source>
        <dbReference type="ARBA" id="ARBA00022553"/>
    </source>
</evidence>
<keyword evidence="2" id="KW-0963">Cytoplasm</keyword>
<dbReference type="Pfam" id="PF00072">
    <property type="entry name" value="Response_reg"/>
    <property type="match status" value="1"/>
</dbReference>
<proteinExistence type="predicted"/>
<dbReference type="SMART" id="SM00448">
    <property type="entry name" value="REC"/>
    <property type="match status" value="1"/>
</dbReference>
<dbReference type="PROSITE" id="PS50110">
    <property type="entry name" value="RESPONSE_REGULATORY"/>
    <property type="match status" value="1"/>
</dbReference>
<dbReference type="InterPro" id="IPR011006">
    <property type="entry name" value="CheY-like_superfamily"/>
</dbReference>
<reference evidence="11 12" key="1">
    <citation type="journal article" date="1979" name="Int. J. Syst. Evol. Microbiol.">
        <title>Bacillus globisporus subsp. marinus subsp. nov.</title>
        <authorList>
            <person name="Liu H."/>
        </authorList>
    </citation>
    <scope>NUCLEOTIDE SEQUENCE [LARGE SCALE GENOMIC DNA]</scope>
    <source>
        <strain evidence="11 12">DSM 1297</strain>
    </source>
</reference>
<dbReference type="Pfam" id="PF12833">
    <property type="entry name" value="HTH_18"/>
    <property type="match status" value="1"/>
</dbReference>
<organism evidence="11 12">
    <name type="scientific">Jeotgalibacillus marinus</name>
    <dbReference type="NCBI Taxonomy" id="86667"/>
    <lineage>
        <taxon>Bacteria</taxon>
        <taxon>Bacillati</taxon>
        <taxon>Bacillota</taxon>
        <taxon>Bacilli</taxon>
        <taxon>Bacillales</taxon>
        <taxon>Caryophanaceae</taxon>
        <taxon>Jeotgalibacillus</taxon>
    </lineage>
</organism>
<dbReference type="Proteomes" id="UP001556040">
    <property type="component" value="Unassembled WGS sequence"/>
</dbReference>
<evidence type="ECO:0000256" key="1">
    <source>
        <dbReference type="ARBA" id="ARBA00004496"/>
    </source>
</evidence>
<evidence type="ECO:0000256" key="8">
    <source>
        <dbReference type="PROSITE-ProRule" id="PRU00169"/>
    </source>
</evidence>
<sequence length="473" mass="54522">MRILIAEDELVERKAMKKFIEANFTDMVVVGEAVNGRRAIELAEKTNPDIIFMDIKMPGINGLEAIEKIYAANSEIKFILVSAYDSFDYAKESMRFGIKDYILKPGKKEEIVKALLRVVKEIELTRESKMKSTELLKELFITKAMQAPLPKDLFALQEALFPTMKSGCFFVMKSNTDYDLGDIKKALATNASYSYILFQNEEAVVMCITAPIMIEKADVLTLARKLHIVLGEDMYIGIGFPSFSLEKLSKSYHEAYEACLQLASENKSKYGFFQANEKIGNEENVIAGIGYMVEKGHSDEAIIYFKKYYDRLTAGEKEDLYINLKNILSNHDITMHKSSFTALQTDQDWYSYLHLCCMKINEFYQSKQYIAQAKKYIHNHFNEAITLENVAASVNLSPNYFSNIFKQEFGETFIDFLTKVRLRKAKELIEGNLHSLKEICFMVGYKDPNYFSRVFKKFYHESPKQYQQGIFKK</sequence>
<keyword evidence="5" id="KW-0805">Transcription regulation</keyword>
<feature type="domain" description="HTH araC/xylS-type" evidence="9">
    <location>
        <begin position="371"/>
        <end position="469"/>
    </location>
</feature>